<dbReference type="NCBIfam" id="TIGR01460">
    <property type="entry name" value="HAD-SF-IIA"/>
    <property type="match status" value="1"/>
</dbReference>
<dbReference type="Pfam" id="PF13344">
    <property type="entry name" value="Hydrolase_6"/>
    <property type="match status" value="1"/>
</dbReference>
<dbReference type="RefSeq" id="WP_260428900.1">
    <property type="nucleotide sequence ID" value="NZ_CP047187.1"/>
</dbReference>
<comment type="caution">
    <text evidence="2">The sequence shown here is derived from an EMBL/GenBank/DDBJ whole genome shotgun (WGS) entry which is preliminary data.</text>
</comment>
<reference evidence="2" key="1">
    <citation type="submission" date="2020-08" db="EMBL/GenBank/DDBJ databases">
        <title>Sequencing the genomes of 1000 actinobacteria strains.</title>
        <authorList>
            <person name="Klenk H.-P."/>
        </authorList>
    </citation>
    <scope>NUCLEOTIDE SEQUENCE</scope>
    <source>
        <strain evidence="2">DSM 20582</strain>
    </source>
</reference>
<dbReference type="AlphaFoldDB" id="A0A8H9Y9C9"/>
<evidence type="ECO:0000256" key="1">
    <source>
        <dbReference type="SAM" id="MobiDB-lite"/>
    </source>
</evidence>
<evidence type="ECO:0000313" key="3">
    <source>
        <dbReference type="Proteomes" id="UP000612712"/>
    </source>
</evidence>
<evidence type="ECO:0000313" key="2">
    <source>
        <dbReference type="EMBL" id="MBB3115147.1"/>
    </source>
</evidence>
<organism evidence="2 3">
    <name type="scientific">Corynebacterium bovis DSM 20582 = CIP 54.80</name>
    <dbReference type="NCBI Taxonomy" id="927655"/>
    <lineage>
        <taxon>Bacteria</taxon>
        <taxon>Bacillati</taxon>
        <taxon>Actinomycetota</taxon>
        <taxon>Actinomycetes</taxon>
        <taxon>Mycobacteriales</taxon>
        <taxon>Corynebacteriaceae</taxon>
        <taxon>Corynebacterium</taxon>
    </lineage>
</organism>
<protein>
    <submittedName>
        <fullName evidence="2">HAD superfamily hydrolase (TIGR01450 family)</fullName>
    </submittedName>
</protein>
<dbReference type="Pfam" id="PF13242">
    <property type="entry name" value="Hydrolase_like"/>
    <property type="match status" value="1"/>
</dbReference>
<dbReference type="GO" id="GO:0016791">
    <property type="term" value="F:phosphatase activity"/>
    <property type="evidence" value="ECO:0007669"/>
    <property type="project" value="TreeGrafter"/>
</dbReference>
<keyword evidence="2" id="KW-0378">Hydrolase</keyword>
<sequence>MTQTPSQTPATIACDPGELLGRYDGLLVDLDGTVFEGGRPIPGAGEALAGRPVVYVTNNASRSPQQVADHLRSMGITAGPGDVLTSAQAACTLAADVLARDRGLDPSSVHALVLGADSFRDLAAEAGFTVTTAAEAADRAEAAASPDRAAGTGSAADADPSGDGPRPAPHVVLHGHSPATGWRELSEAALAIRAGAVYIASNLDTTLPSERGFLVGNGSMVAAVTSATGVTPRSAGKPGPDMFHVAARRLGASRPLAVGDRLDTDIAGGIAAGMDTLCVLTGVSGHRDILTTSHRPTVVAASLSGHCPGWWAERDDAALGADPGAVGGGVTVTVGGPGATGATAGVVVHGGSTGPVGHMAAAALGAAAPLVWELLDAGTTVTVTAADDAAGTALEAWR</sequence>
<feature type="region of interest" description="Disordered" evidence="1">
    <location>
        <begin position="139"/>
        <end position="170"/>
    </location>
</feature>
<dbReference type="InterPro" id="IPR023214">
    <property type="entry name" value="HAD_sf"/>
</dbReference>
<dbReference type="PANTHER" id="PTHR19288:SF95">
    <property type="entry name" value="D-GLYCEROL 3-PHOSPHATE PHOSPHATASE"/>
    <property type="match status" value="1"/>
</dbReference>
<dbReference type="InterPro" id="IPR006357">
    <property type="entry name" value="HAD-SF_hydro_IIA"/>
</dbReference>
<gene>
    <name evidence="2" type="ORF">FHU32_000335</name>
</gene>
<dbReference type="Proteomes" id="UP000612712">
    <property type="component" value="Unassembled WGS sequence"/>
</dbReference>
<dbReference type="InterPro" id="IPR036412">
    <property type="entry name" value="HAD-like_sf"/>
</dbReference>
<dbReference type="GO" id="GO:0005737">
    <property type="term" value="C:cytoplasm"/>
    <property type="evidence" value="ECO:0007669"/>
    <property type="project" value="TreeGrafter"/>
</dbReference>
<dbReference type="EMBL" id="JACHWT010000001">
    <property type="protein sequence ID" value="MBB3115147.1"/>
    <property type="molecule type" value="Genomic_DNA"/>
</dbReference>
<accession>A0A8H9Y9C9</accession>
<dbReference type="Gene3D" id="3.40.50.1000">
    <property type="entry name" value="HAD superfamily/HAD-like"/>
    <property type="match status" value="2"/>
</dbReference>
<name>A0A8H9Y9C9_9CORY</name>
<proteinExistence type="predicted"/>
<dbReference type="PANTHER" id="PTHR19288">
    <property type="entry name" value="4-NITROPHENYLPHOSPHATASE-RELATED"/>
    <property type="match status" value="1"/>
</dbReference>
<dbReference type="SUPFAM" id="SSF56784">
    <property type="entry name" value="HAD-like"/>
    <property type="match status" value="1"/>
</dbReference>